<feature type="transmembrane region" description="Helical" evidence="1">
    <location>
        <begin position="182"/>
        <end position="199"/>
    </location>
</feature>
<dbReference type="EMBL" id="JAAXPC010000002">
    <property type="protein sequence ID" value="NKY00651.1"/>
    <property type="molecule type" value="Genomic_DNA"/>
</dbReference>
<feature type="transmembrane region" description="Helical" evidence="1">
    <location>
        <begin position="155"/>
        <end position="175"/>
    </location>
</feature>
<dbReference type="PANTHER" id="PTHR37305">
    <property type="entry name" value="INTEGRAL MEMBRANE PROTEIN-RELATED"/>
    <property type="match status" value="1"/>
</dbReference>
<reference evidence="2 3" key="1">
    <citation type="submission" date="2020-04" db="EMBL/GenBank/DDBJ databases">
        <title>MicrobeNet Type strains.</title>
        <authorList>
            <person name="Nicholson A.C."/>
        </authorList>
    </citation>
    <scope>NUCLEOTIDE SEQUENCE [LARGE SCALE GENOMIC DNA]</scope>
    <source>
        <strain evidence="2 3">ATCC BAA-14</strain>
    </source>
</reference>
<keyword evidence="1" id="KW-0812">Transmembrane</keyword>
<organism evidence="2 3">
    <name type="scientific">Gordonia polyisoprenivorans</name>
    <dbReference type="NCBI Taxonomy" id="84595"/>
    <lineage>
        <taxon>Bacteria</taxon>
        <taxon>Bacillati</taxon>
        <taxon>Actinomycetota</taxon>
        <taxon>Actinomycetes</taxon>
        <taxon>Mycobacteriales</taxon>
        <taxon>Gordoniaceae</taxon>
        <taxon>Gordonia</taxon>
    </lineage>
</organism>
<comment type="caution">
    <text evidence="2">The sequence shown here is derived from an EMBL/GenBank/DDBJ whole genome shotgun (WGS) entry which is preliminary data.</text>
</comment>
<gene>
    <name evidence="2" type="ORF">HGA05_03605</name>
</gene>
<keyword evidence="1" id="KW-0472">Membrane</keyword>
<evidence type="ECO:0000313" key="2">
    <source>
        <dbReference type="EMBL" id="NKY00651.1"/>
    </source>
</evidence>
<feature type="transmembrane region" description="Helical" evidence="1">
    <location>
        <begin position="63"/>
        <end position="87"/>
    </location>
</feature>
<proteinExistence type="predicted"/>
<name>A0A846WJW8_9ACTN</name>
<keyword evidence="1" id="KW-1133">Transmembrane helix</keyword>
<feature type="transmembrane region" description="Helical" evidence="1">
    <location>
        <begin position="20"/>
        <end position="43"/>
    </location>
</feature>
<accession>A0A846WJW8</accession>
<dbReference type="Proteomes" id="UP000563898">
    <property type="component" value="Unassembled WGS sequence"/>
</dbReference>
<dbReference type="AlphaFoldDB" id="A0A846WJW8"/>
<dbReference type="PANTHER" id="PTHR37305:SF1">
    <property type="entry name" value="MEMBRANE PROTEIN"/>
    <property type="match status" value="1"/>
</dbReference>
<feature type="transmembrane region" description="Helical" evidence="1">
    <location>
        <begin position="236"/>
        <end position="254"/>
    </location>
</feature>
<evidence type="ECO:0000313" key="3">
    <source>
        <dbReference type="Proteomes" id="UP000563898"/>
    </source>
</evidence>
<sequence length="259" mass="27133">MIELLRAEQIKLTSIRSPYWCMGLVVILSLGVTGLFAGLASNVNETAGPGAATSTSAGVDGSALTVALLGLNQFAVIVLMIMAVLGITSEYRFSTIRATFLAVPKRTSALLAKATVYVSLTFVTMLVLTVICVGILVAGIGGFGFGDATVVRQIWGVPVYAALCVLLSMGVGALVRQTAGAISIVLVWMLVVETILGAVPKVKDWIGPFLPFANGSRFLSGATAGDDYHWNSGVSLVYFAVWAVVVFVAGVWLANQRDA</sequence>
<dbReference type="RefSeq" id="WP_006369492.1">
    <property type="nucleotide sequence ID" value="NZ_CP073075.1"/>
</dbReference>
<evidence type="ECO:0000256" key="1">
    <source>
        <dbReference type="SAM" id="Phobius"/>
    </source>
</evidence>
<protein>
    <submittedName>
        <fullName evidence="2">ABC transporter permease</fullName>
    </submittedName>
</protein>
<feature type="transmembrane region" description="Helical" evidence="1">
    <location>
        <begin position="114"/>
        <end position="143"/>
    </location>
</feature>